<dbReference type="Gene3D" id="1.10.10.10">
    <property type="entry name" value="Winged helix-like DNA-binding domain superfamily/Winged helix DNA-binding domain"/>
    <property type="match status" value="1"/>
</dbReference>
<dbReference type="InterPro" id="IPR016032">
    <property type="entry name" value="Sig_transdc_resp-reg_C-effctor"/>
</dbReference>
<feature type="modified residue" description="4-aspartylphosphate" evidence="6">
    <location>
        <position position="51"/>
    </location>
</feature>
<proteinExistence type="predicted"/>
<evidence type="ECO:0000256" key="1">
    <source>
        <dbReference type="ARBA" id="ARBA00022553"/>
    </source>
</evidence>
<evidence type="ECO:0000256" key="5">
    <source>
        <dbReference type="ARBA" id="ARBA00023163"/>
    </source>
</evidence>
<evidence type="ECO:0000256" key="6">
    <source>
        <dbReference type="PROSITE-ProRule" id="PRU00169"/>
    </source>
</evidence>
<feature type="domain" description="Response regulatory" evidence="8">
    <location>
        <begin position="2"/>
        <end position="115"/>
    </location>
</feature>
<accession>A0ABS4CEZ1</accession>
<dbReference type="Gene3D" id="3.40.50.2300">
    <property type="match status" value="1"/>
</dbReference>
<dbReference type="PANTHER" id="PTHR48111:SF43">
    <property type="entry name" value="STAGE 0 SPORULATION PROTEIN A HOMOLOG"/>
    <property type="match status" value="1"/>
</dbReference>
<sequence length="221" mass="25449">MNILIVEDEKNVRNELKRLLENAFFKVTVIEKFEHVVDQILDCSPDLVLLDLKLPDQEGQTICRSLRQTSAIPVIFLTSDNSVMTELDCILLGGDDFITKPYTPSLLLARIQAVLKRTINQPSEQFLLTHKDLSLNISTYKVLFKSEEAELTKTEFKLLHYLFQRKGEVIPRMDIIVYLWDNDVFIDDNALSVNMTRLRNKLEALGVSDFIQTKRGVGYQI</sequence>
<evidence type="ECO:0000256" key="2">
    <source>
        <dbReference type="ARBA" id="ARBA00023012"/>
    </source>
</evidence>
<dbReference type="Pfam" id="PF00072">
    <property type="entry name" value="Response_reg"/>
    <property type="match status" value="1"/>
</dbReference>
<evidence type="ECO:0000256" key="4">
    <source>
        <dbReference type="ARBA" id="ARBA00023125"/>
    </source>
</evidence>
<dbReference type="Pfam" id="PF00486">
    <property type="entry name" value="Trans_reg_C"/>
    <property type="match status" value="1"/>
</dbReference>
<dbReference type="SUPFAM" id="SSF52172">
    <property type="entry name" value="CheY-like"/>
    <property type="match status" value="1"/>
</dbReference>
<evidence type="ECO:0000259" key="8">
    <source>
        <dbReference type="PROSITE" id="PS50110"/>
    </source>
</evidence>
<dbReference type="Proteomes" id="UP000673375">
    <property type="component" value="Unassembled WGS sequence"/>
</dbReference>
<evidence type="ECO:0000313" key="10">
    <source>
        <dbReference type="EMBL" id="MBP1044681.1"/>
    </source>
</evidence>
<comment type="caution">
    <text evidence="10">The sequence shown here is derived from an EMBL/GenBank/DDBJ whole genome shotgun (WGS) entry which is preliminary data.</text>
</comment>
<evidence type="ECO:0000256" key="3">
    <source>
        <dbReference type="ARBA" id="ARBA00023015"/>
    </source>
</evidence>
<evidence type="ECO:0000256" key="7">
    <source>
        <dbReference type="PROSITE-ProRule" id="PRU01091"/>
    </source>
</evidence>
<keyword evidence="5" id="KW-0804">Transcription</keyword>
<dbReference type="PANTHER" id="PTHR48111">
    <property type="entry name" value="REGULATOR OF RPOS"/>
    <property type="match status" value="1"/>
</dbReference>
<name>A0ABS4CEZ1_9ENTE</name>
<dbReference type="SUPFAM" id="SSF46894">
    <property type="entry name" value="C-terminal effector domain of the bipartite response regulators"/>
    <property type="match status" value="1"/>
</dbReference>
<dbReference type="InterPro" id="IPR001789">
    <property type="entry name" value="Sig_transdc_resp-reg_receiver"/>
</dbReference>
<dbReference type="RefSeq" id="WP_209555489.1">
    <property type="nucleotide sequence ID" value="NZ_JAEDXU010000001.1"/>
</dbReference>
<dbReference type="SMART" id="SM00862">
    <property type="entry name" value="Trans_reg_C"/>
    <property type="match status" value="1"/>
</dbReference>
<dbReference type="EMBL" id="JAEDXU010000001">
    <property type="protein sequence ID" value="MBP1044681.1"/>
    <property type="molecule type" value="Genomic_DNA"/>
</dbReference>
<organism evidence="10 11">
    <name type="scientific">Enterococcus larvae</name>
    <dbReference type="NCBI Taxonomy" id="2794352"/>
    <lineage>
        <taxon>Bacteria</taxon>
        <taxon>Bacillati</taxon>
        <taxon>Bacillota</taxon>
        <taxon>Bacilli</taxon>
        <taxon>Lactobacillales</taxon>
        <taxon>Enterococcaceae</taxon>
        <taxon>Enterococcus</taxon>
    </lineage>
</organism>
<dbReference type="CDD" id="cd00383">
    <property type="entry name" value="trans_reg_C"/>
    <property type="match status" value="1"/>
</dbReference>
<feature type="DNA-binding region" description="OmpR/PhoB-type" evidence="7">
    <location>
        <begin position="125"/>
        <end position="221"/>
    </location>
</feature>
<keyword evidence="2" id="KW-0902">Two-component regulatory system</keyword>
<dbReference type="InterPro" id="IPR001867">
    <property type="entry name" value="OmpR/PhoB-type_DNA-bd"/>
</dbReference>
<dbReference type="PROSITE" id="PS51755">
    <property type="entry name" value="OMPR_PHOB"/>
    <property type="match status" value="1"/>
</dbReference>
<gene>
    <name evidence="10" type="ORF">I6N96_00200</name>
</gene>
<feature type="domain" description="OmpR/PhoB-type" evidence="9">
    <location>
        <begin position="125"/>
        <end position="221"/>
    </location>
</feature>
<evidence type="ECO:0000313" key="11">
    <source>
        <dbReference type="Proteomes" id="UP000673375"/>
    </source>
</evidence>
<keyword evidence="4 7" id="KW-0238">DNA-binding</keyword>
<dbReference type="SMART" id="SM00448">
    <property type="entry name" value="REC"/>
    <property type="match status" value="1"/>
</dbReference>
<keyword evidence="3" id="KW-0805">Transcription regulation</keyword>
<keyword evidence="11" id="KW-1185">Reference proteome</keyword>
<dbReference type="InterPro" id="IPR011006">
    <property type="entry name" value="CheY-like_superfamily"/>
</dbReference>
<reference evidence="10 11" key="1">
    <citation type="submission" date="2020-12" db="EMBL/GenBank/DDBJ databases">
        <title>Vagococcus allomyrinae sp. nov. and Enterococcus lavae sp. nov., isolated from the larvae of Allomyrina dichotoma.</title>
        <authorList>
            <person name="Lee S.D."/>
        </authorList>
    </citation>
    <scope>NUCLEOTIDE SEQUENCE [LARGE SCALE GENOMIC DNA]</scope>
    <source>
        <strain evidence="10 11">BWM-S5</strain>
    </source>
</reference>
<dbReference type="PROSITE" id="PS50110">
    <property type="entry name" value="RESPONSE_REGULATORY"/>
    <property type="match status" value="1"/>
</dbReference>
<evidence type="ECO:0000259" key="9">
    <source>
        <dbReference type="PROSITE" id="PS51755"/>
    </source>
</evidence>
<dbReference type="InterPro" id="IPR036388">
    <property type="entry name" value="WH-like_DNA-bd_sf"/>
</dbReference>
<protein>
    <submittedName>
        <fullName evidence="10">Response regulator transcription factor</fullName>
    </submittedName>
</protein>
<dbReference type="InterPro" id="IPR039420">
    <property type="entry name" value="WalR-like"/>
</dbReference>
<keyword evidence="1 6" id="KW-0597">Phosphoprotein</keyword>